<dbReference type="Proteomes" id="UP000248852">
    <property type="component" value="Segment"/>
</dbReference>
<accession>A0A2U7U9C6</accession>
<gene>
    <name evidence="1" type="ORF">pqer_cds_558</name>
</gene>
<dbReference type="RefSeq" id="YP_009483249.1">
    <property type="nucleotide sequence ID" value="NC_037667.1"/>
</dbReference>
<dbReference type="KEGG" id="vg:36844121"/>
<sequence length="551" mass="62307">MSEIACEKMPERVVYVDPELWSIILADPVIGLDPAYRCMARRVCRQWRDLIDQAAPTDRSWKKPTMGRLTYRPIYRIETMLPWSRGRILAASVFVECYRLRAIDATACGTSRTSGLTVQDYERAFAAIGGDMAPVDRCGMMMLSLDPAIVDHAIQIAKEGAEPGMTVLAIEFALRSGQVWILDRVCQAWPKYSASLSHAWLPLGIIDVDMFDRLLHHAPNIPIFEIGDLRADVARHIAAVFCGRVDRPWSVQWSCIADNPHEREWNLESLIEEDNVTLLRALDDVGLYDLPDDSAIETACHRRATKTAAWLIERTRQRSDDASPVARQMLRGALTRAHDSDGFPHSDHPEALLSWLLAGPAPYDPLAPGAPLSLDSLFRLASAPDFSCDVPRCLLWLCLRWPQKASEHLDAVHQAARQMLTRSERWIDSYLCRDGQTLEYLVYMLDALYTRLERVGHVRSADDLLRAIDLYAITIECTGDLRTREAFIEHGRARCADDDSVPTRLALIRAYVTRTIDPMAIDPWRATFASAAAWRRWFRSPVTDSTSTKHV</sequence>
<proteinExistence type="predicted"/>
<protein>
    <submittedName>
        <fullName evidence="1">F-box domain containing protein</fullName>
    </submittedName>
</protein>
<name>A0A2U7U9C6_9VIRU</name>
<dbReference type="GeneID" id="36844121"/>
<organism evidence="1">
    <name type="scientific">Pandoravirus quercus</name>
    <dbReference type="NCBI Taxonomy" id="2107709"/>
    <lineage>
        <taxon>Viruses</taxon>
        <taxon>Pandoravirus</taxon>
    </lineage>
</organism>
<reference evidence="1" key="1">
    <citation type="journal article" date="2018" name="Nat. Commun.">
        <title>Diversity and evolution of the emerging Pandoraviridae family.</title>
        <authorList>
            <person name="Legendre M."/>
            <person name="Fabre E."/>
            <person name="Poirot O."/>
            <person name="Jeudy S."/>
            <person name="Lartigue A."/>
            <person name="Alempic J.M."/>
            <person name="Beucher L."/>
            <person name="Philippe N."/>
            <person name="Bertaux L."/>
            <person name="Christo-Foroux E."/>
            <person name="Labadie K."/>
            <person name="Coute Y."/>
            <person name="Abergel C."/>
            <person name="Claverie J.M."/>
        </authorList>
    </citation>
    <scope>NUCLEOTIDE SEQUENCE [LARGE SCALE GENOMIC DNA]</scope>
    <source>
        <strain evidence="1">Quercus</strain>
    </source>
</reference>
<evidence type="ECO:0000313" key="1">
    <source>
        <dbReference type="EMBL" id="AVK74980.1"/>
    </source>
</evidence>
<dbReference type="EMBL" id="MG011689">
    <property type="protein sequence ID" value="AVK74980.1"/>
    <property type="molecule type" value="Genomic_DNA"/>
</dbReference>